<evidence type="ECO:0000313" key="2">
    <source>
        <dbReference type="Proteomes" id="UP000251251"/>
    </source>
</evidence>
<gene>
    <name evidence="1" type="ORF">PLgW1_43</name>
</gene>
<keyword evidence="2" id="KW-1185">Reference proteome</keyword>
<dbReference type="EMBL" id="KY888143">
    <property type="protein sequence ID" value="ARQ94854.1"/>
    <property type="molecule type" value="Genomic_DNA"/>
</dbReference>
<reference evidence="1" key="1">
    <citation type="submission" date="2017-04" db="EMBL/GenBank/DDBJ databases">
        <title>Genome sequence and comparative analysis of three virulent Lactococcus garvieae phages, novel phages with genome architecture linking the 936 group phages of Lactococcus lactis.</title>
        <authorList>
            <person name="Hoai T.D."/>
            <person name="Nishiki I."/>
            <person name="Yoshida T."/>
            <person name="Nakai T."/>
        </authorList>
    </citation>
    <scope>NUCLEOTIDE SEQUENCE [LARGE SCALE GENOMIC DNA]</scope>
</reference>
<name>A0A2Z2GPW0_9CAUD</name>
<organism evidence="1 2">
    <name type="scientific">Lactococcus phage PLgW-1</name>
    <dbReference type="NCBI Taxonomy" id="1983536"/>
    <lineage>
        <taxon>Viruses</taxon>
        <taxon>Duplodnaviria</taxon>
        <taxon>Heunggongvirae</taxon>
        <taxon>Uroviricota</taxon>
        <taxon>Caudoviricetes</taxon>
        <taxon>Uwajimavirus</taxon>
        <taxon>Uwajimavirus PLgW1</taxon>
    </lineage>
</organism>
<accession>A0A2Z2GPW0</accession>
<evidence type="ECO:0000313" key="1">
    <source>
        <dbReference type="EMBL" id="ARQ94854.1"/>
    </source>
</evidence>
<proteinExistence type="predicted"/>
<protein>
    <submittedName>
        <fullName evidence="1">Uncharacterized protein</fullName>
    </submittedName>
</protein>
<sequence>MKLVKLTTTRGDYKEIKASSIEEVKTGGLIVRDAFTGVKKSYPKNIIWSYEII</sequence>
<dbReference type="Proteomes" id="UP000251251">
    <property type="component" value="Segment"/>
</dbReference>